<feature type="transmembrane region" description="Helical" evidence="9">
    <location>
        <begin position="198"/>
        <end position="221"/>
    </location>
</feature>
<keyword evidence="12" id="KW-1185">Reference proteome</keyword>
<dbReference type="RefSeq" id="WP_115490738.1">
    <property type="nucleotide sequence ID" value="NZ_JACHWW010000001.1"/>
</dbReference>
<dbReference type="OrthoDB" id="136506at2"/>
<dbReference type="Gene3D" id="3.30.565.10">
    <property type="entry name" value="Histidine kinase-like ATPase, C-terminal domain"/>
    <property type="match status" value="1"/>
</dbReference>
<dbReference type="GO" id="GO:0004673">
    <property type="term" value="F:protein histidine kinase activity"/>
    <property type="evidence" value="ECO:0007669"/>
    <property type="project" value="UniProtKB-EC"/>
</dbReference>
<comment type="caution">
    <text evidence="11">The sequence shown here is derived from an EMBL/GenBank/DDBJ whole genome shotgun (WGS) entry which is preliminary data.</text>
</comment>
<dbReference type="Pfam" id="PF07536">
    <property type="entry name" value="HWE_HK"/>
    <property type="match status" value="1"/>
</dbReference>
<evidence type="ECO:0000256" key="8">
    <source>
        <dbReference type="SAM" id="MobiDB-lite"/>
    </source>
</evidence>
<evidence type="ECO:0000313" key="11">
    <source>
        <dbReference type="EMBL" id="RDS76508.1"/>
    </source>
</evidence>
<dbReference type="EC" id="2.7.13.3" evidence="2"/>
<evidence type="ECO:0000256" key="2">
    <source>
        <dbReference type="ARBA" id="ARBA00012438"/>
    </source>
</evidence>
<proteinExistence type="predicted"/>
<organism evidence="11 12">
    <name type="scientific">Alteriqipengyuania lutimaris</name>
    <dbReference type="NCBI Taxonomy" id="1538146"/>
    <lineage>
        <taxon>Bacteria</taxon>
        <taxon>Pseudomonadati</taxon>
        <taxon>Pseudomonadota</taxon>
        <taxon>Alphaproteobacteria</taxon>
        <taxon>Sphingomonadales</taxon>
        <taxon>Erythrobacteraceae</taxon>
        <taxon>Alteriqipengyuania</taxon>
    </lineage>
</organism>
<reference evidence="11 12" key="1">
    <citation type="submission" date="2018-07" db="EMBL/GenBank/DDBJ databases">
        <title>Erythrobacter nanhaiensis sp. nov., a novel member of the genus Erythrobacter isolated from the South China Sea.</title>
        <authorList>
            <person name="Chen X."/>
            <person name="Liu J."/>
        </authorList>
    </citation>
    <scope>NUCLEOTIDE SEQUENCE [LARGE SCALE GENOMIC DNA]</scope>
    <source>
        <strain evidence="11 12">S-5</strain>
    </source>
</reference>
<dbReference type="AlphaFoldDB" id="A0A395LHU1"/>
<dbReference type="GO" id="GO:0005524">
    <property type="term" value="F:ATP binding"/>
    <property type="evidence" value="ECO:0007669"/>
    <property type="project" value="UniProtKB-KW"/>
</dbReference>
<name>A0A395LHU1_9SPHN</name>
<dbReference type="InterPro" id="IPR011102">
    <property type="entry name" value="Sig_transdc_His_kinase_HWE"/>
</dbReference>
<keyword evidence="5" id="KW-0547">Nucleotide-binding</keyword>
<gene>
    <name evidence="11" type="ORF">DL238_02080</name>
</gene>
<evidence type="ECO:0000256" key="9">
    <source>
        <dbReference type="SAM" id="Phobius"/>
    </source>
</evidence>
<keyword evidence="7" id="KW-0067">ATP-binding</keyword>
<protein>
    <recommendedName>
        <fullName evidence="2">histidine kinase</fullName>
        <ecNumber evidence="2">2.7.13.3</ecNumber>
    </recommendedName>
</protein>
<dbReference type="PANTHER" id="PTHR41523">
    <property type="entry name" value="TWO-COMPONENT SYSTEM SENSOR PROTEIN"/>
    <property type="match status" value="1"/>
</dbReference>
<evidence type="ECO:0000256" key="5">
    <source>
        <dbReference type="ARBA" id="ARBA00022741"/>
    </source>
</evidence>
<dbReference type="Pfam" id="PF05227">
    <property type="entry name" value="CHASE3"/>
    <property type="match status" value="1"/>
</dbReference>
<dbReference type="CDD" id="cd19410">
    <property type="entry name" value="HK9-like_sensor"/>
    <property type="match status" value="1"/>
</dbReference>
<feature type="domain" description="Signal transduction histidine kinase HWE region" evidence="10">
    <location>
        <begin position="249"/>
        <end position="338"/>
    </location>
</feature>
<dbReference type="InterPro" id="IPR007891">
    <property type="entry name" value="CHASE3"/>
</dbReference>
<dbReference type="SMART" id="SM00911">
    <property type="entry name" value="HWE_HK"/>
    <property type="match status" value="1"/>
</dbReference>
<dbReference type="EMBL" id="QRBB01000001">
    <property type="protein sequence ID" value="RDS76508.1"/>
    <property type="molecule type" value="Genomic_DNA"/>
</dbReference>
<dbReference type="SUPFAM" id="SSF55874">
    <property type="entry name" value="ATPase domain of HSP90 chaperone/DNA topoisomerase II/histidine kinase"/>
    <property type="match status" value="1"/>
</dbReference>
<feature type="region of interest" description="Disordered" evidence="8">
    <location>
        <begin position="388"/>
        <end position="409"/>
    </location>
</feature>
<evidence type="ECO:0000313" key="12">
    <source>
        <dbReference type="Proteomes" id="UP000254101"/>
    </source>
</evidence>
<comment type="catalytic activity">
    <reaction evidence="1">
        <text>ATP + protein L-histidine = ADP + protein N-phospho-L-histidine.</text>
        <dbReference type="EC" id="2.7.13.3"/>
    </reaction>
</comment>
<evidence type="ECO:0000256" key="1">
    <source>
        <dbReference type="ARBA" id="ARBA00000085"/>
    </source>
</evidence>
<dbReference type="InterPro" id="IPR036890">
    <property type="entry name" value="HATPase_C_sf"/>
</dbReference>
<evidence type="ECO:0000256" key="7">
    <source>
        <dbReference type="ARBA" id="ARBA00022840"/>
    </source>
</evidence>
<sequence length="447" mass="48576">MRAEGTPSPRPAPFRAFIRRWFNWLVLAALAGAILGAVALLLSTGAAERAERAQVERASEVLLDLDRIERAALSAESAQRGYFITLDQRYLAPYRSARAIAEGGLKDLSAELGADASEAQRAEYSAIVGALDDKFTELDETIGLLEEGDVLDARRRILEGDGFDAMQRLTDAIDRLATIETRLLDLQSDRAQAAENRIFPILGLLLLLLVGAIVLGAILVARAAQAETEAAQARELKVARDRADLLAQELNHRVKNLFAMVLAIIQMSAREASDVAAYKERISARIHALLTAHEVTQGTGTSADRLVREGGASLRALVEATVQPHVSEDKRLELDGEDIAIGRGQVTPLGLVLHELATNAVKYGCWQDSGLLTVRWRQQGELLNLEWQEDREPPDNPEDEDAGAQGGFGSTMMIGAARQLGGEIERTFGPRGVTVSIAFPPRIDLPE</sequence>
<keyword evidence="6 11" id="KW-0418">Kinase</keyword>
<keyword evidence="4" id="KW-0808">Transferase</keyword>
<evidence type="ECO:0000256" key="6">
    <source>
        <dbReference type="ARBA" id="ARBA00022777"/>
    </source>
</evidence>
<evidence type="ECO:0000259" key="10">
    <source>
        <dbReference type="SMART" id="SM00911"/>
    </source>
</evidence>
<accession>A0A395LHU1</accession>
<keyword evidence="3" id="KW-0597">Phosphoprotein</keyword>
<evidence type="ECO:0000256" key="3">
    <source>
        <dbReference type="ARBA" id="ARBA00022553"/>
    </source>
</evidence>
<dbReference type="PANTHER" id="PTHR41523:SF8">
    <property type="entry name" value="ETHYLENE RESPONSE SENSOR PROTEIN"/>
    <property type="match status" value="1"/>
</dbReference>
<evidence type="ECO:0000256" key="4">
    <source>
        <dbReference type="ARBA" id="ARBA00022679"/>
    </source>
</evidence>
<keyword evidence="9" id="KW-0472">Membrane</keyword>
<keyword evidence="9" id="KW-1133">Transmembrane helix</keyword>
<keyword evidence="9" id="KW-0812">Transmembrane</keyword>
<dbReference type="Proteomes" id="UP000254101">
    <property type="component" value="Unassembled WGS sequence"/>
</dbReference>
<feature type="transmembrane region" description="Helical" evidence="9">
    <location>
        <begin position="21"/>
        <end position="42"/>
    </location>
</feature>